<dbReference type="EMBL" id="BMHO01000001">
    <property type="protein sequence ID" value="GGD31448.1"/>
    <property type="molecule type" value="Genomic_DNA"/>
</dbReference>
<sequence length="312" mass="35474">MVSPLIHVGLHKTGTTWLQAEFFQREAAGYHDLSRSFGMPEVLDFFVRTPDLEFDPQEAKKKFAAEIAYANEHDLVPVLSHERLSGYPPGGSFDRTLIAHRIADTFEDPRILLTIREQNSHIDSMYGQYIADGGHLSLARFVRGNTPYLARKPEFHLGILRYDAQISFYRKLFGNENILVLPFEHMRSDPLSFAQSVADFAGAAKVNKLPDKSNKQNRRRPMTMQSTRRIANRLLTRSELNENGILRLNSLNKAFWHAGSAFQRITPSNLDSHLARRQSAAIRDFVGDYYVKSNRHASRLLDVDLGALGYSV</sequence>
<name>A0A917DF08_9MICO</name>
<keyword evidence="2" id="KW-1185">Reference proteome</keyword>
<dbReference type="SUPFAM" id="SSF52540">
    <property type="entry name" value="P-loop containing nucleoside triphosphate hydrolases"/>
    <property type="match status" value="1"/>
</dbReference>
<evidence type="ECO:0000313" key="2">
    <source>
        <dbReference type="Proteomes" id="UP000633205"/>
    </source>
</evidence>
<protein>
    <recommendedName>
        <fullName evidence="3">Sulfotransferase domain-containing protein</fullName>
    </recommendedName>
</protein>
<gene>
    <name evidence="1" type="ORF">GCM10010915_09670</name>
</gene>
<organism evidence="1 2">
    <name type="scientific">Microbacterium faecale</name>
    <dbReference type="NCBI Taxonomy" id="1804630"/>
    <lineage>
        <taxon>Bacteria</taxon>
        <taxon>Bacillati</taxon>
        <taxon>Actinomycetota</taxon>
        <taxon>Actinomycetes</taxon>
        <taxon>Micrococcales</taxon>
        <taxon>Microbacteriaceae</taxon>
        <taxon>Microbacterium</taxon>
    </lineage>
</organism>
<dbReference type="InterPro" id="IPR027417">
    <property type="entry name" value="P-loop_NTPase"/>
</dbReference>
<accession>A0A917DF08</accession>
<reference evidence="1" key="1">
    <citation type="journal article" date="2014" name="Int. J. Syst. Evol. Microbiol.">
        <title>Complete genome sequence of Corynebacterium casei LMG S-19264T (=DSM 44701T), isolated from a smear-ripened cheese.</title>
        <authorList>
            <consortium name="US DOE Joint Genome Institute (JGI-PGF)"/>
            <person name="Walter F."/>
            <person name="Albersmeier A."/>
            <person name="Kalinowski J."/>
            <person name="Ruckert C."/>
        </authorList>
    </citation>
    <scope>NUCLEOTIDE SEQUENCE</scope>
    <source>
        <strain evidence="1">CGMCC 1.15152</strain>
    </source>
</reference>
<evidence type="ECO:0000313" key="1">
    <source>
        <dbReference type="EMBL" id="GGD31448.1"/>
    </source>
</evidence>
<dbReference type="RefSeq" id="WP_188711152.1">
    <property type="nucleotide sequence ID" value="NZ_BMHO01000001.1"/>
</dbReference>
<proteinExistence type="predicted"/>
<reference evidence="1" key="2">
    <citation type="submission" date="2020-09" db="EMBL/GenBank/DDBJ databases">
        <authorList>
            <person name="Sun Q."/>
            <person name="Zhou Y."/>
        </authorList>
    </citation>
    <scope>NUCLEOTIDE SEQUENCE</scope>
    <source>
        <strain evidence="1">CGMCC 1.15152</strain>
    </source>
</reference>
<dbReference type="AlphaFoldDB" id="A0A917DF08"/>
<comment type="caution">
    <text evidence="1">The sequence shown here is derived from an EMBL/GenBank/DDBJ whole genome shotgun (WGS) entry which is preliminary data.</text>
</comment>
<dbReference type="Proteomes" id="UP000633205">
    <property type="component" value="Unassembled WGS sequence"/>
</dbReference>
<evidence type="ECO:0008006" key="3">
    <source>
        <dbReference type="Google" id="ProtNLM"/>
    </source>
</evidence>
<dbReference type="Gene3D" id="3.40.50.300">
    <property type="entry name" value="P-loop containing nucleotide triphosphate hydrolases"/>
    <property type="match status" value="1"/>
</dbReference>